<dbReference type="SUPFAM" id="SSF52540">
    <property type="entry name" value="P-loop containing nucleoside triphosphate hydrolases"/>
    <property type="match status" value="2"/>
</dbReference>
<dbReference type="SMART" id="SM00382">
    <property type="entry name" value="AAA"/>
    <property type="match status" value="2"/>
</dbReference>
<feature type="transmembrane region" description="Helical" evidence="8">
    <location>
        <begin position="1127"/>
        <end position="1148"/>
    </location>
</feature>
<evidence type="ECO:0000256" key="4">
    <source>
        <dbReference type="ARBA" id="ARBA00022840"/>
    </source>
</evidence>
<feature type="transmembrane region" description="Helical" evidence="8">
    <location>
        <begin position="411"/>
        <end position="432"/>
    </location>
</feature>
<keyword evidence="4" id="KW-0067">ATP-binding</keyword>
<dbReference type="FunFam" id="3.40.50.300:FF:000436">
    <property type="entry name" value="ATP binding cassette subfamily A member 9"/>
    <property type="match status" value="1"/>
</dbReference>
<feature type="transmembrane region" description="Helical" evidence="8">
    <location>
        <begin position="920"/>
        <end position="944"/>
    </location>
</feature>
<protein>
    <recommendedName>
        <fullName evidence="9">ABC transporter domain-containing protein</fullName>
    </recommendedName>
</protein>
<dbReference type="EMBL" id="QUSF01000083">
    <property type="protein sequence ID" value="RLV94599.1"/>
    <property type="molecule type" value="Genomic_DNA"/>
</dbReference>
<keyword evidence="3" id="KW-0547">Nucleotide-binding</keyword>
<dbReference type="InterPro" id="IPR056264">
    <property type="entry name" value="R2_ABCA1-4-like"/>
</dbReference>
<dbReference type="GO" id="GO:0005524">
    <property type="term" value="F:ATP binding"/>
    <property type="evidence" value="ECO:0007669"/>
    <property type="project" value="UniProtKB-KW"/>
</dbReference>
<feature type="transmembrane region" description="Helical" evidence="8">
    <location>
        <begin position="357"/>
        <end position="378"/>
    </location>
</feature>
<feature type="transmembrane region" description="Helical" evidence="8">
    <location>
        <begin position="1218"/>
        <end position="1237"/>
    </location>
</feature>
<name>A0A3L8S1R8_CHLGU</name>
<dbReference type="Gene3D" id="3.40.50.300">
    <property type="entry name" value="P-loop containing nucleotide triphosphate hydrolases"/>
    <property type="match status" value="2"/>
</dbReference>
<dbReference type="InterPro" id="IPR013525">
    <property type="entry name" value="ABC2_TM"/>
</dbReference>
<evidence type="ECO:0000256" key="7">
    <source>
        <dbReference type="SAM" id="MobiDB-lite"/>
    </source>
</evidence>
<dbReference type="InterPro" id="IPR003593">
    <property type="entry name" value="AAA+_ATPase"/>
</dbReference>
<proteinExistence type="predicted"/>
<dbReference type="PROSITE" id="PS00211">
    <property type="entry name" value="ABC_TRANSPORTER_1"/>
    <property type="match status" value="1"/>
</dbReference>
<sequence length="1706" mass="191903">MSLGMLLWKCLRGKKRQRRAGSLWASRPVQPREAQDLCSSRTSSGFLSDLPVEMKALQRNINVFQQIKILLWKNIMIKWRMKMQSFQEWILSLLFLPLVVIVSSSLFMIKAYYPEVPETHLGYLDDPAFNATGVTVAFTPATATTRHIMNKVASSSLMTGIKLAELDDEKAMEKTWISNRETIGVVFKDNFSYHLRFPTTHVVIPNEVIGYIDTCYNFSWSICESPRYWYKGFLSLQSSIDAAIIEMVSNHSVWEEMESIAGVRMKSRSILFSISLEYCYFMMVIVMCFLPFMYFLSRNVTREKKQLKELMKTMGLHDIAFWLSWSLLYSLYVLIFSCLLTALVLRECFYTSSFPAVSLLFFLYGLACIHLVFMLCSLIRTSKIVSCMGFFIIFIFGFLSLAVLIEDVPEPLKWFLGLMCPFAFNTAIAKIFDLEKYGIGFSFSNLMGEAHFLFSTYILLVFDSVLYMLLAMYFDKILPGKYGIPDPPLFFLKAAYWMRSRRSSTRDEPRATENPEELLGDDVEPVPPEFLGKEAIRFREKALLVLHNIKKTYKKKDKKTEALRGLSLNIYEGQITALLGHSGAGKTTLLNVLSGLSFPSAGSATIYNYKLSEMGDREEIRGMIGICPQFNPQFEVLTVKENLKTFAEIKGIKSKEVEQEVQNILELLDISNIQDTQVEKLSGGQKRKLSIGIAMLGNPQPTAGLDPLSRHRLWNLLREQRAGRVVLFSTQLMEEADILADRKAFISHGRLKCVGSSLFLKKKWGICYHLRIHVSESCDLENVTSLVKGYIPNATFSGHTQYELRYKLPLENVNKFPDLFRGLDSCSEQGIINYGVSMTTLEDVFLRLEGEAMADQEDEPVPGEERGEAGAGSPEEARPGSLLLSDTGTASVQGLALWRQQVSAMARVHLLKLKSSVKNLWSILLLYVVFLLPLVLQVCMVAGWQSVSAWQLSPARYFLPLGRRSYLETTTLLVYNQTGTDIDDFIHVLQSQDIAVEIAKEENITEDLKHNGAILLFREGQSYRFTVLCHLEAINCFPVLVNIISNALLRSLNSTRHIQVWSHPFFSLVNPGYWDYIMSFYLIYMLLLLPGFPPHFAMGYTQDCKVGARAQLRVSGLFPSAYWCGQALVDIPLCWILLFSMLGLQFAISSKISGNASITLLLVTGMLGYGISLVLLIYLISFNSCKEWSCDLWSFILIVVCFISLFISRIISNLGGLISLYTLSLLVPVYPLMGFAIDFVLDSHNFMQNTESFGAASGSHILIAVFAHCHHLSASCGGRQGKAVNVATSGFQPYIHSVVFILLLRFLELKYGKAVLRQDPIFRISPRKESSQQHPKELEEEDEDVRAEREAVRNAVVAPRQEEKSAIIVSNLCKDYKIKKAGSLFKKKKKTATKNLSFCVKKGEVLGLLGPNGAGKSTAIKMITGETTLTAGQVLMKRGDGGGSLEQGPAFLGYCPQENPLWLDLTPQQHLRVYAAVKGLPQEDAAAAVHRIVNALQLQGYLNKKVRKLPAGITRKVCFGKTIRDALNSQESGALLSTQYMEEAEAVCDRVAILVSGQLRCIGSIQYLKNKFGKGYLLEIKVKDAESTDALHAEILKIFPGAARQERCPSLLVYKIPMKDALPLSQSFSKLEEAKQSCSLEEYSFSLNTLTQAGDFYSCCKGRSRDNSCSQAGSVFLELCREQEKDNFDLTLDGTFDWKQLQQEDC</sequence>
<organism evidence="10 11">
    <name type="scientific">Chloebia gouldiae</name>
    <name type="common">Gouldian finch</name>
    <name type="synonym">Erythrura gouldiae</name>
    <dbReference type="NCBI Taxonomy" id="44316"/>
    <lineage>
        <taxon>Eukaryota</taxon>
        <taxon>Metazoa</taxon>
        <taxon>Chordata</taxon>
        <taxon>Craniata</taxon>
        <taxon>Vertebrata</taxon>
        <taxon>Euteleostomi</taxon>
        <taxon>Archelosauria</taxon>
        <taxon>Archosauria</taxon>
        <taxon>Dinosauria</taxon>
        <taxon>Saurischia</taxon>
        <taxon>Theropoda</taxon>
        <taxon>Coelurosauria</taxon>
        <taxon>Aves</taxon>
        <taxon>Neognathae</taxon>
        <taxon>Neoaves</taxon>
        <taxon>Telluraves</taxon>
        <taxon>Australaves</taxon>
        <taxon>Passeriformes</taxon>
        <taxon>Passeroidea</taxon>
        <taxon>Passeridae</taxon>
        <taxon>Chloebia</taxon>
    </lineage>
</organism>
<keyword evidence="5 8" id="KW-1133">Transmembrane helix</keyword>
<gene>
    <name evidence="10" type="ORF">DV515_00013078</name>
</gene>
<keyword evidence="6 8" id="KW-0472">Membrane</keyword>
<feature type="transmembrane region" description="Helical" evidence="8">
    <location>
        <begin position="1160"/>
        <end position="1180"/>
    </location>
</feature>
<keyword evidence="2 8" id="KW-0812">Transmembrane</keyword>
<dbReference type="Proteomes" id="UP000276834">
    <property type="component" value="Unassembled WGS sequence"/>
</dbReference>
<evidence type="ECO:0000259" key="9">
    <source>
        <dbReference type="PROSITE" id="PS50893"/>
    </source>
</evidence>
<evidence type="ECO:0000256" key="8">
    <source>
        <dbReference type="SAM" id="Phobius"/>
    </source>
</evidence>
<evidence type="ECO:0000313" key="11">
    <source>
        <dbReference type="Proteomes" id="UP000276834"/>
    </source>
</evidence>
<dbReference type="Pfam" id="PF12698">
    <property type="entry name" value="ABC2_membrane_3"/>
    <property type="match status" value="1"/>
</dbReference>
<accession>A0A3L8S1R8</accession>
<dbReference type="InterPro" id="IPR003439">
    <property type="entry name" value="ABC_transporter-like_ATP-bd"/>
</dbReference>
<evidence type="ECO:0000256" key="3">
    <source>
        <dbReference type="ARBA" id="ARBA00022741"/>
    </source>
</evidence>
<evidence type="ECO:0000256" key="5">
    <source>
        <dbReference type="ARBA" id="ARBA00022989"/>
    </source>
</evidence>
<comment type="subcellular location">
    <subcellularLocation>
        <location evidence="1">Membrane</location>
        <topology evidence="1">Multi-pass membrane protein</topology>
    </subcellularLocation>
</comment>
<feature type="transmembrane region" description="Helical" evidence="8">
    <location>
        <begin position="1073"/>
        <end position="1092"/>
    </location>
</feature>
<dbReference type="Pfam" id="PF00005">
    <property type="entry name" value="ABC_tran"/>
    <property type="match status" value="2"/>
</dbReference>
<dbReference type="GO" id="GO:0016020">
    <property type="term" value="C:membrane"/>
    <property type="evidence" value="ECO:0007669"/>
    <property type="project" value="UniProtKB-SubCell"/>
</dbReference>
<dbReference type="PANTHER" id="PTHR19229:SF274">
    <property type="entry name" value="ABC-TYPE ORGANIC ANION TRANSPORTER ABCA8"/>
    <property type="match status" value="1"/>
</dbReference>
<dbReference type="PROSITE" id="PS50893">
    <property type="entry name" value="ABC_TRANSPORTER_2"/>
    <property type="match status" value="2"/>
</dbReference>
<dbReference type="OrthoDB" id="8061355at2759"/>
<feature type="transmembrane region" description="Helical" evidence="8">
    <location>
        <begin position="385"/>
        <end position="405"/>
    </location>
</feature>
<dbReference type="STRING" id="44316.ENSEGOP00005011906"/>
<dbReference type="Pfam" id="PF23321">
    <property type="entry name" value="R1_ABCA1"/>
    <property type="match status" value="1"/>
</dbReference>
<comment type="caution">
    <text evidence="10">The sequence shown here is derived from an EMBL/GenBank/DDBJ whole genome shotgun (WGS) entry which is preliminary data.</text>
</comment>
<dbReference type="GO" id="GO:0005319">
    <property type="term" value="F:lipid transporter activity"/>
    <property type="evidence" value="ECO:0007669"/>
    <property type="project" value="TreeGrafter"/>
</dbReference>
<dbReference type="CDD" id="cd03263">
    <property type="entry name" value="ABC_subfamily_A"/>
    <property type="match status" value="1"/>
</dbReference>
<dbReference type="InterPro" id="IPR026082">
    <property type="entry name" value="ABCA"/>
</dbReference>
<evidence type="ECO:0000256" key="6">
    <source>
        <dbReference type="ARBA" id="ARBA00023136"/>
    </source>
</evidence>
<feature type="transmembrane region" description="Helical" evidence="8">
    <location>
        <begin position="319"/>
        <end position="345"/>
    </location>
</feature>
<dbReference type="GO" id="GO:0140359">
    <property type="term" value="F:ABC-type transporter activity"/>
    <property type="evidence" value="ECO:0007669"/>
    <property type="project" value="InterPro"/>
</dbReference>
<feature type="transmembrane region" description="Helical" evidence="8">
    <location>
        <begin position="452"/>
        <end position="474"/>
    </location>
</feature>
<dbReference type="InterPro" id="IPR027417">
    <property type="entry name" value="P-loop_NTPase"/>
</dbReference>
<evidence type="ECO:0000256" key="2">
    <source>
        <dbReference type="ARBA" id="ARBA00022692"/>
    </source>
</evidence>
<feature type="region of interest" description="Disordered" evidence="7">
    <location>
        <begin position="855"/>
        <end position="880"/>
    </location>
</feature>
<feature type="transmembrane region" description="Helical" evidence="8">
    <location>
        <begin position="1192"/>
        <end position="1211"/>
    </location>
</feature>
<keyword evidence="11" id="KW-1185">Reference proteome</keyword>
<feature type="transmembrane region" description="Helical" evidence="8">
    <location>
        <begin position="280"/>
        <end position="298"/>
    </location>
</feature>
<evidence type="ECO:0000313" key="10">
    <source>
        <dbReference type="EMBL" id="RLV94599.1"/>
    </source>
</evidence>
<dbReference type="InterPro" id="IPR017871">
    <property type="entry name" value="ABC_transporter-like_CS"/>
</dbReference>
<reference evidence="10 11" key="1">
    <citation type="journal article" date="2018" name="Proc. R. Soc. B">
        <title>A non-coding region near Follistatin controls head colour polymorphism in the Gouldian finch.</title>
        <authorList>
            <person name="Toomey M.B."/>
            <person name="Marques C.I."/>
            <person name="Andrade P."/>
            <person name="Araujo P.M."/>
            <person name="Sabatino S."/>
            <person name="Gazda M.A."/>
            <person name="Afonso S."/>
            <person name="Lopes R.J."/>
            <person name="Corbo J.C."/>
            <person name="Carneiro M."/>
        </authorList>
    </citation>
    <scope>NUCLEOTIDE SEQUENCE [LARGE SCALE GENOMIC DNA]</scope>
    <source>
        <strain evidence="10">Red01</strain>
        <tissue evidence="10">Muscle</tissue>
    </source>
</reference>
<evidence type="ECO:0000256" key="1">
    <source>
        <dbReference type="ARBA" id="ARBA00004141"/>
    </source>
</evidence>
<dbReference type="PANTHER" id="PTHR19229">
    <property type="entry name" value="ATP-BINDING CASSETTE TRANSPORTER SUBFAMILY A ABCA"/>
    <property type="match status" value="1"/>
</dbReference>
<feature type="domain" description="ABC transporter" evidence="9">
    <location>
        <begin position="544"/>
        <end position="773"/>
    </location>
</feature>
<dbReference type="GO" id="GO:0016887">
    <property type="term" value="F:ATP hydrolysis activity"/>
    <property type="evidence" value="ECO:0007669"/>
    <property type="project" value="InterPro"/>
</dbReference>
<feature type="transmembrane region" description="Helical" evidence="8">
    <location>
        <begin position="89"/>
        <end position="113"/>
    </location>
</feature>
<feature type="domain" description="ABC transporter" evidence="9">
    <location>
        <begin position="1373"/>
        <end position="1581"/>
    </location>
</feature>